<dbReference type="RefSeq" id="WP_124329358.1">
    <property type="nucleotide sequence ID" value="NZ_BEXT01000001.1"/>
</dbReference>
<sequence>MKRMARLMVICFVSLLMPAAVLAATGDEAFLSLYRSTAKSTNQLFGLVSSLMDGGETDIAALLGPVDDIRRNSEKLRQLAESAGRKVAADEAGQMALYMNRVGEALRSGTKRHETGMWLARYYLHFNHLLMVSAVTLKEILNAHVQELKAAVSSQNMNDIIHIAEHQRIHAEQMYYTARIFGKKIWQKFANQIKSSADEIFNAAMKNDMAGVKRGTEEIEKPVQMLMQLIK</sequence>
<comment type="caution">
    <text evidence="2">The sequence shown here is derived from an EMBL/GenBank/DDBJ whole genome shotgun (WGS) entry which is preliminary data.</text>
</comment>
<reference evidence="3" key="2">
    <citation type="submission" date="2019-01" db="EMBL/GenBank/DDBJ databases">
        <title>Genome sequence of Desulfonema ishimotonii strain Tokyo 01.</title>
        <authorList>
            <person name="Fukui M."/>
        </authorList>
    </citation>
    <scope>NUCLEOTIDE SEQUENCE [LARGE SCALE GENOMIC DNA]</scope>
    <source>
        <strain evidence="3">Tokyo 01</strain>
    </source>
</reference>
<feature type="chain" id="PRO_5019312213" evidence="1">
    <location>
        <begin position="24"/>
        <end position="231"/>
    </location>
</feature>
<reference evidence="3" key="1">
    <citation type="submission" date="2017-11" db="EMBL/GenBank/DDBJ databases">
        <authorList>
            <person name="Watanabe M."/>
            <person name="Kojima H."/>
        </authorList>
    </citation>
    <scope>NUCLEOTIDE SEQUENCE [LARGE SCALE GENOMIC DNA]</scope>
    <source>
        <strain evidence="3">Tokyo 01</strain>
    </source>
</reference>
<dbReference type="Proteomes" id="UP000288096">
    <property type="component" value="Unassembled WGS sequence"/>
</dbReference>
<name>A0A401FYY7_9BACT</name>
<evidence type="ECO:0000313" key="3">
    <source>
        <dbReference type="Proteomes" id="UP000288096"/>
    </source>
</evidence>
<dbReference type="AlphaFoldDB" id="A0A401FYY7"/>
<keyword evidence="3" id="KW-1185">Reference proteome</keyword>
<evidence type="ECO:0000256" key="1">
    <source>
        <dbReference type="SAM" id="SignalP"/>
    </source>
</evidence>
<gene>
    <name evidence="2" type="ORF">DENIS_3123</name>
</gene>
<dbReference type="EMBL" id="BEXT01000001">
    <property type="protein sequence ID" value="GBC62160.1"/>
    <property type="molecule type" value="Genomic_DNA"/>
</dbReference>
<keyword evidence="1" id="KW-0732">Signal</keyword>
<organism evidence="2 3">
    <name type="scientific">Desulfonema ishimotonii</name>
    <dbReference type="NCBI Taxonomy" id="45657"/>
    <lineage>
        <taxon>Bacteria</taxon>
        <taxon>Pseudomonadati</taxon>
        <taxon>Thermodesulfobacteriota</taxon>
        <taxon>Desulfobacteria</taxon>
        <taxon>Desulfobacterales</taxon>
        <taxon>Desulfococcaceae</taxon>
        <taxon>Desulfonema</taxon>
    </lineage>
</organism>
<evidence type="ECO:0000313" key="2">
    <source>
        <dbReference type="EMBL" id="GBC62160.1"/>
    </source>
</evidence>
<accession>A0A401FYY7</accession>
<feature type="signal peptide" evidence="1">
    <location>
        <begin position="1"/>
        <end position="23"/>
    </location>
</feature>
<proteinExistence type="predicted"/>
<protein>
    <submittedName>
        <fullName evidence="2">Uncharacterized protein</fullName>
    </submittedName>
</protein>